<sequence length="179" mass="19332">MITTRRTFPLMAAMLWAAAADAADTAQADAEAKIKASYIYKLAAYIDWPSTDVGAPFTIGIIDADNVAEELKKLSAAYPLKSRPVQVRQLAAGAALSGLQLLYIGEHSARNARNLFDSIATLPVLTMTESAGALAAGSIINLVQVDERIRFEVSLSHAEARRLKISSRLLDVAYRIEGR</sequence>
<dbReference type="Proteomes" id="UP000446768">
    <property type="component" value="Unassembled WGS sequence"/>
</dbReference>
<proteinExistence type="predicted"/>
<feature type="signal peptide" evidence="1">
    <location>
        <begin position="1"/>
        <end position="22"/>
    </location>
</feature>
<dbReference type="AlphaFoldDB" id="A0A7X2LS34"/>
<dbReference type="RefSeq" id="WP_154375343.1">
    <property type="nucleotide sequence ID" value="NZ_WKJJ01000009.1"/>
</dbReference>
<dbReference type="InterPro" id="IPR025293">
    <property type="entry name" value="YfiR/HmsC-like"/>
</dbReference>
<evidence type="ECO:0000313" key="2">
    <source>
        <dbReference type="EMBL" id="MRV73095.1"/>
    </source>
</evidence>
<accession>A0A7X2LS34</accession>
<feature type="chain" id="PRO_5030769368" evidence="1">
    <location>
        <begin position="23"/>
        <end position="179"/>
    </location>
</feature>
<protein>
    <submittedName>
        <fullName evidence="2">DUF4154 domain-containing protein</fullName>
    </submittedName>
</protein>
<dbReference type="Pfam" id="PF13689">
    <property type="entry name" value="DUF4154"/>
    <property type="match status" value="1"/>
</dbReference>
<evidence type="ECO:0000256" key="1">
    <source>
        <dbReference type="SAM" id="SignalP"/>
    </source>
</evidence>
<reference evidence="2 3" key="1">
    <citation type="submission" date="2019-11" db="EMBL/GenBank/DDBJ databases">
        <title>Novel species isolated from a subtropical stream in China.</title>
        <authorList>
            <person name="Lu H."/>
        </authorList>
    </citation>
    <scope>NUCLEOTIDE SEQUENCE [LARGE SCALE GENOMIC DNA]</scope>
    <source>
        <strain evidence="2 3">FT92W</strain>
    </source>
</reference>
<evidence type="ECO:0000313" key="3">
    <source>
        <dbReference type="Proteomes" id="UP000446768"/>
    </source>
</evidence>
<keyword evidence="3" id="KW-1185">Reference proteome</keyword>
<keyword evidence="1" id="KW-0732">Signal</keyword>
<organism evidence="2 3">
    <name type="scientific">Pseudoduganella rivuli</name>
    <dbReference type="NCBI Taxonomy" id="2666085"/>
    <lineage>
        <taxon>Bacteria</taxon>
        <taxon>Pseudomonadati</taxon>
        <taxon>Pseudomonadota</taxon>
        <taxon>Betaproteobacteria</taxon>
        <taxon>Burkholderiales</taxon>
        <taxon>Oxalobacteraceae</taxon>
        <taxon>Telluria group</taxon>
        <taxon>Pseudoduganella</taxon>
    </lineage>
</organism>
<dbReference type="EMBL" id="WKJJ01000009">
    <property type="protein sequence ID" value="MRV73095.1"/>
    <property type="molecule type" value="Genomic_DNA"/>
</dbReference>
<name>A0A7X2LS34_9BURK</name>
<gene>
    <name evidence="2" type="ORF">GJ700_15405</name>
</gene>
<comment type="caution">
    <text evidence="2">The sequence shown here is derived from an EMBL/GenBank/DDBJ whole genome shotgun (WGS) entry which is preliminary data.</text>
</comment>